<accession>A0A6A6RV02</accession>
<proteinExistence type="predicted"/>
<reference evidence="1" key="1">
    <citation type="journal article" date="2020" name="Stud. Mycol.">
        <title>101 Dothideomycetes genomes: a test case for predicting lifestyles and emergence of pathogens.</title>
        <authorList>
            <person name="Haridas S."/>
            <person name="Albert R."/>
            <person name="Binder M."/>
            <person name="Bloem J."/>
            <person name="Labutti K."/>
            <person name="Salamov A."/>
            <person name="Andreopoulos B."/>
            <person name="Baker S."/>
            <person name="Barry K."/>
            <person name="Bills G."/>
            <person name="Bluhm B."/>
            <person name="Cannon C."/>
            <person name="Castanera R."/>
            <person name="Culley D."/>
            <person name="Daum C."/>
            <person name="Ezra D."/>
            <person name="Gonzalez J."/>
            <person name="Henrissat B."/>
            <person name="Kuo A."/>
            <person name="Liang C."/>
            <person name="Lipzen A."/>
            <person name="Lutzoni F."/>
            <person name="Magnuson J."/>
            <person name="Mondo S."/>
            <person name="Nolan M."/>
            <person name="Ohm R."/>
            <person name="Pangilinan J."/>
            <person name="Park H.-J."/>
            <person name="Ramirez L."/>
            <person name="Alfaro M."/>
            <person name="Sun H."/>
            <person name="Tritt A."/>
            <person name="Yoshinaga Y."/>
            <person name="Zwiers L.-H."/>
            <person name="Turgeon B."/>
            <person name="Goodwin S."/>
            <person name="Spatafora J."/>
            <person name="Crous P."/>
            <person name="Grigoriev I."/>
        </authorList>
    </citation>
    <scope>NUCLEOTIDE SEQUENCE</scope>
    <source>
        <strain evidence="1">CBS 473.64</strain>
    </source>
</reference>
<dbReference type="EMBL" id="MU006788">
    <property type="protein sequence ID" value="KAF2638965.1"/>
    <property type="molecule type" value="Genomic_DNA"/>
</dbReference>
<keyword evidence="2" id="KW-1185">Reference proteome</keyword>
<protein>
    <submittedName>
        <fullName evidence="1">Uncharacterized protein</fullName>
    </submittedName>
</protein>
<sequence length="127" mass="13619">MHIYEGAETSHSGKGRVNIWYTSAPMSGAGIPSEHLVLQLLGSRPRLRSDWERSFAAQHASTHPNSLSDARKGIFSRGGSATTARLAPAPRFCPMIAAGTVPLDKLSCGIVRLVYPVNVYTTASLVI</sequence>
<name>A0A6A6RV02_9PLEO</name>
<gene>
    <name evidence="1" type="ORF">P280DRAFT_67979</name>
</gene>
<dbReference type="Proteomes" id="UP000799753">
    <property type="component" value="Unassembled WGS sequence"/>
</dbReference>
<organism evidence="1 2">
    <name type="scientific">Massarina eburnea CBS 473.64</name>
    <dbReference type="NCBI Taxonomy" id="1395130"/>
    <lineage>
        <taxon>Eukaryota</taxon>
        <taxon>Fungi</taxon>
        <taxon>Dikarya</taxon>
        <taxon>Ascomycota</taxon>
        <taxon>Pezizomycotina</taxon>
        <taxon>Dothideomycetes</taxon>
        <taxon>Pleosporomycetidae</taxon>
        <taxon>Pleosporales</taxon>
        <taxon>Massarineae</taxon>
        <taxon>Massarinaceae</taxon>
        <taxon>Massarina</taxon>
    </lineage>
</organism>
<evidence type="ECO:0000313" key="1">
    <source>
        <dbReference type="EMBL" id="KAF2638965.1"/>
    </source>
</evidence>
<dbReference type="AlphaFoldDB" id="A0A6A6RV02"/>
<evidence type="ECO:0000313" key="2">
    <source>
        <dbReference type="Proteomes" id="UP000799753"/>
    </source>
</evidence>